<dbReference type="RefSeq" id="WP_072900950.1">
    <property type="nucleotide sequence ID" value="NZ_FRAD01000003.1"/>
</dbReference>
<feature type="transmembrane region" description="Helical" evidence="1">
    <location>
        <begin position="12"/>
        <end position="33"/>
    </location>
</feature>
<dbReference type="InterPro" id="IPR007211">
    <property type="entry name" value="DUF378"/>
</dbReference>
<dbReference type="Pfam" id="PF04070">
    <property type="entry name" value="DUF378"/>
    <property type="match status" value="1"/>
</dbReference>
<gene>
    <name evidence="2" type="ORF">SAMN02745248_00019</name>
</gene>
<proteinExistence type="predicted"/>
<dbReference type="Proteomes" id="UP000183952">
    <property type="component" value="Unassembled WGS sequence"/>
</dbReference>
<name>A0A1M6J2N1_9CLOT</name>
<protein>
    <submittedName>
        <fullName evidence="2">Uncharacterized membrane protein YuzA, DUF378 family</fullName>
    </submittedName>
</protein>
<evidence type="ECO:0000313" key="3">
    <source>
        <dbReference type="Proteomes" id="UP000183952"/>
    </source>
</evidence>
<keyword evidence="1" id="KW-0812">Transmembrane</keyword>
<reference evidence="2 3" key="1">
    <citation type="submission" date="2016-11" db="EMBL/GenBank/DDBJ databases">
        <authorList>
            <person name="Jaros S."/>
            <person name="Januszkiewicz K."/>
            <person name="Wedrychowicz H."/>
        </authorList>
    </citation>
    <scope>NUCLEOTIDE SEQUENCE [LARGE SCALE GENOMIC DNA]</scope>
    <source>
        <strain evidence="2 3">DSM 3090</strain>
    </source>
</reference>
<keyword evidence="1" id="KW-0472">Membrane</keyword>
<accession>A0A1M6J2N1</accession>
<dbReference type="AlphaFoldDB" id="A0A1M6J2N1"/>
<dbReference type="STRING" id="1121331.SAMN02745248_00019"/>
<evidence type="ECO:0000313" key="2">
    <source>
        <dbReference type="EMBL" id="SHJ40929.1"/>
    </source>
</evidence>
<keyword evidence="1" id="KW-1133">Transmembrane helix</keyword>
<organism evidence="2 3">
    <name type="scientific">Hathewaya proteolytica DSM 3090</name>
    <dbReference type="NCBI Taxonomy" id="1121331"/>
    <lineage>
        <taxon>Bacteria</taxon>
        <taxon>Bacillati</taxon>
        <taxon>Bacillota</taxon>
        <taxon>Clostridia</taxon>
        <taxon>Eubacteriales</taxon>
        <taxon>Clostridiaceae</taxon>
        <taxon>Hathewaya</taxon>
    </lineage>
</organism>
<sequence>MFKLKTIDKISIVLVLIGAVIWGLYGVVGVNIVDALFKAVPFISRTIYTIVGLAGLNLIFFILKTQTE</sequence>
<evidence type="ECO:0000256" key="1">
    <source>
        <dbReference type="SAM" id="Phobius"/>
    </source>
</evidence>
<dbReference type="PANTHER" id="PTHR37304:SF1">
    <property type="entry name" value="MEMBRANE PROTEIN"/>
    <property type="match status" value="1"/>
</dbReference>
<dbReference type="PANTHER" id="PTHR37304">
    <property type="entry name" value="MEMBRANE PROTEIN-RELATED"/>
    <property type="match status" value="1"/>
</dbReference>
<dbReference type="OrthoDB" id="9812136at2"/>
<keyword evidence="3" id="KW-1185">Reference proteome</keyword>
<dbReference type="EMBL" id="FRAD01000003">
    <property type="protein sequence ID" value="SHJ40929.1"/>
    <property type="molecule type" value="Genomic_DNA"/>
</dbReference>
<feature type="transmembrane region" description="Helical" evidence="1">
    <location>
        <begin position="45"/>
        <end position="63"/>
    </location>
</feature>